<dbReference type="InterPro" id="IPR011011">
    <property type="entry name" value="Znf_FYVE_PHD"/>
</dbReference>
<evidence type="ECO:0000256" key="6">
    <source>
        <dbReference type="ARBA" id="ARBA00022833"/>
    </source>
</evidence>
<evidence type="ECO:0000256" key="7">
    <source>
        <dbReference type="ARBA" id="ARBA00023242"/>
    </source>
</evidence>
<dbReference type="Proteomes" id="UP000016927">
    <property type="component" value="Unassembled WGS sequence"/>
</dbReference>
<keyword evidence="3" id="KW-0158">Chromosome</keyword>
<protein>
    <submittedName>
        <fullName evidence="13">Meiosis-specific protein HOP1</fullName>
    </submittedName>
</protein>
<evidence type="ECO:0000259" key="12">
    <source>
        <dbReference type="PROSITE" id="PS50815"/>
    </source>
</evidence>
<dbReference type="HOGENOM" id="CLU_667470_0_0_1"/>
<dbReference type="Pfam" id="PF02301">
    <property type="entry name" value="HORMA"/>
    <property type="match status" value="1"/>
</dbReference>
<dbReference type="GO" id="GO:0007130">
    <property type="term" value="P:synaptonemal complex assembly"/>
    <property type="evidence" value="ECO:0007669"/>
    <property type="project" value="TreeGrafter"/>
</dbReference>
<dbReference type="GO" id="GO:0051598">
    <property type="term" value="P:meiotic recombination checkpoint signaling"/>
    <property type="evidence" value="ECO:0007669"/>
    <property type="project" value="TreeGrafter"/>
</dbReference>
<comment type="subcellular location">
    <subcellularLocation>
        <location evidence="2">Chromosome</location>
    </subcellularLocation>
    <subcellularLocation>
        <location evidence="1">Nucleus</location>
    </subcellularLocation>
</comment>
<evidence type="ECO:0000256" key="5">
    <source>
        <dbReference type="ARBA" id="ARBA00022771"/>
    </source>
</evidence>
<feature type="region of interest" description="Disordered" evidence="10">
    <location>
        <begin position="219"/>
        <end position="258"/>
    </location>
</feature>
<accession>R0KQ72</accession>
<dbReference type="Pfam" id="PF00628">
    <property type="entry name" value="PHD"/>
    <property type="match status" value="1"/>
</dbReference>
<dbReference type="GO" id="GO:0005634">
    <property type="term" value="C:nucleus"/>
    <property type="evidence" value="ECO:0007669"/>
    <property type="project" value="UniProtKB-SubCell"/>
</dbReference>
<feature type="domain" description="HORMA" evidence="12">
    <location>
        <begin position="1"/>
        <end position="196"/>
    </location>
</feature>
<dbReference type="SUPFAM" id="SSF57903">
    <property type="entry name" value="FYVE/PHD zinc finger"/>
    <property type="match status" value="1"/>
</dbReference>
<name>R0KQ72_NOSB1</name>
<keyword evidence="5 9" id="KW-0863">Zinc-finger</keyword>
<gene>
    <name evidence="13" type="primary">HOP1</name>
    <name evidence="13" type="ORF">NBO_459g0003</name>
</gene>
<dbReference type="OrthoDB" id="1928087at2759"/>
<reference evidence="13 14" key="1">
    <citation type="journal article" date="2013" name="BMC Genomics">
        <title>Comparative genomics of parasitic silkworm microsporidia reveal an association between genome expansion and host adaptation.</title>
        <authorList>
            <person name="Pan G."/>
            <person name="Xu J."/>
            <person name="Li T."/>
            <person name="Xia Q."/>
            <person name="Liu S.L."/>
            <person name="Zhang G."/>
            <person name="Li S."/>
            <person name="Li C."/>
            <person name="Liu H."/>
            <person name="Yang L."/>
            <person name="Liu T."/>
            <person name="Zhang X."/>
            <person name="Wu Z."/>
            <person name="Fan W."/>
            <person name="Dang X."/>
            <person name="Xiang H."/>
            <person name="Tao M."/>
            <person name="Li Y."/>
            <person name="Hu J."/>
            <person name="Li Z."/>
            <person name="Lin L."/>
            <person name="Luo J."/>
            <person name="Geng L."/>
            <person name="Wang L."/>
            <person name="Long M."/>
            <person name="Wan Y."/>
            <person name="He N."/>
            <person name="Zhang Z."/>
            <person name="Lu C."/>
            <person name="Keeling P.J."/>
            <person name="Wang J."/>
            <person name="Xiang Z."/>
            <person name="Zhou Z."/>
        </authorList>
    </citation>
    <scope>NUCLEOTIDE SEQUENCE [LARGE SCALE GENOMIC DNA]</scope>
    <source>
        <strain evidence="14">CQ1 / CVCC 102059</strain>
    </source>
</reference>
<dbReference type="InterPro" id="IPR013083">
    <property type="entry name" value="Znf_RING/FYVE/PHD"/>
</dbReference>
<keyword evidence="8" id="KW-0469">Meiosis</keyword>
<keyword evidence="6" id="KW-0862">Zinc</keyword>
<evidence type="ECO:0000256" key="9">
    <source>
        <dbReference type="PROSITE-ProRule" id="PRU00146"/>
    </source>
</evidence>
<organism evidence="13 14">
    <name type="scientific">Nosema bombycis (strain CQ1 / CVCC 102059)</name>
    <name type="common">Microsporidian parasite</name>
    <name type="synonym">Pebrine of silkworm</name>
    <dbReference type="NCBI Taxonomy" id="578461"/>
    <lineage>
        <taxon>Eukaryota</taxon>
        <taxon>Fungi</taxon>
        <taxon>Fungi incertae sedis</taxon>
        <taxon>Microsporidia</taxon>
        <taxon>Nosematidae</taxon>
        <taxon>Nosema</taxon>
    </lineage>
</organism>
<dbReference type="SUPFAM" id="SSF56019">
    <property type="entry name" value="The spindle assembly checkpoint protein mad2"/>
    <property type="match status" value="1"/>
</dbReference>
<dbReference type="PROSITE" id="PS01359">
    <property type="entry name" value="ZF_PHD_1"/>
    <property type="match status" value="1"/>
</dbReference>
<evidence type="ECO:0000256" key="3">
    <source>
        <dbReference type="ARBA" id="ARBA00022454"/>
    </source>
</evidence>
<dbReference type="PROSITE" id="PS50016">
    <property type="entry name" value="ZF_PHD_2"/>
    <property type="match status" value="1"/>
</dbReference>
<dbReference type="InterPro" id="IPR019786">
    <property type="entry name" value="Zinc_finger_PHD-type_CS"/>
</dbReference>
<dbReference type="Gene3D" id="3.30.900.10">
    <property type="entry name" value="HORMA domain"/>
    <property type="match status" value="2"/>
</dbReference>
<dbReference type="GO" id="GO:0005694">
    <property type="term" value="C:chromosome"/>
    <property type="evidence" value="ECO:0007669"/>
    <property type="project" value="UniProtKB-SubCell"/>
</dbReference>
<dbReference type="PROSITE" id="PS50815">
    <property type="entry name" value="HORMA"/>
    <property type="match status" value="1"/>
</dbReference>
<dbReference type="PANTHER" id="PTHR48225:SF7">
    <property type="entry name" value="MEIOSIS-SPECIFIC PROTEIN HOP1"/>
    <property type="match status" value="1"/>
</dbReference>
<dbReference type="InterPro" id="IPR051294">
    <property type="entry name" value="HORMA_MeioticProgression"/>
</dbReference>
<dbReference type="InterPro" id="IPR003511">
    <property type="entry name" value="HORMA_dom"/>
</dbReference>
<feature type="domain" description="PHD-type" evidence="11">
    <location>
        <begin position="263"/>
        <end position="315"/>
    </location>
</feature>
<evidence type="ECO:0000256" key="2">
    <source>
        <dbReference type="ARBA" id="ARBA00004286"/>
    </source>
</evidence>
<dbReference type="InterPro" id="IPR001965">
    <property type="entry name" value="Znf_PHD"/>
</dbReference>
<dbReference type="InterPro" id="IPR036570">
    <property type="entry name" value="HORMA_dom_sf"/>
</dbReference>
<dbReference type="SMART" id="SM00249">
    <property type="entry name" value="PHD"/>
    <property type="match status" value="1"/>
</dbReference>
<evidence type="ECO:0000259" key="11">
    <source>
        <dbReference type="PROSITE" id="PS50016"/>
    </source>
</evidence>
<keyword evidence="14" id="KW-1185">Reference proteome</keyword>
<proteinExistence type="predicted"/>
<dbReference type="InterPro" id="IPR019787">
    <property type="entry name" value="Znf_PHD-finger"/>
</dbReference>
<dbReference type="STRING" id="578461.R0KQ72"/>
<dbReference type="AlphaFoldDB" id="R0KQ72"/>
<evidence type="ECO:0000256" key="10">
    <source>
        <dbReference type="SAM" id="MobiDB-lite"/>
    </source>
</evidence>
<dbReference type="GO" id="GO:0008270">
    <property type="term" value="F:zinc ion binding"/>
    <property type="evidence" value="ECO:0007669"/>
    <property type="project" value="UniProtKB-KW"/>
</dbReference>
<dbReference type="PANTHER" id="PTHR48225">
    <property type="entry name" value="HORMA DOMAIN-CONTAINING PROTEIN 1"/>
    <property type="match status" value="1"/>
</dbReference>
<keyword evidence="7" id="KW-0539">Nucleus</keyword>
<sequence>MQVQSQIQSLVHTTFSCIAYLRDLLDDSCFEDQKLGKSFIKKLVRNSKSKEILNLLEGMYESIKLEYLESFEIGIYSEDGGNLNEDGDNLPLPNPLPPPHSPHPSLLESYSFEINYNQNDSNPESTIKSFCLYLQKLKPLPPSKYVTLKLYYNEKVPLNYNPKGFKDGGSHNFIYKNKKIKIEGEGNGVMLKEIYVEEEEVEVKEVGDGVDKDIQPILSQPNTVIPSQPNLLVPSQTSQRTLSQPSLNTQPTPNTPSLNNNDPISCLCGDPSDTFDLIQCDYCNYWLHTVCCGFYSNTDKRIPKGKYQCYKCKKDEYDINVIYFRKSLSILYNEGFKSYSFFNKRMT</sequence>
<evidence type="ECO:0000313" key="14">
    <source>
        <dbReference type="Proteomes" id="UP000016927"/>
    </source>
</evidence>
<dbReference type="EMBL" id="KB909367">
    <property type="protein sequence ID" value="EOB12357.1"/>
    <property type="molecule type" value="Genomic_DNA"/>
</dbReference>
<evidence type="ECO:0000313" key="13">
    <source>
        <dbReference type="EMBL" id="EOB12357.1"/>
    </source>
</evidence>
<dbReference type="Gene3D" id="3.30.40.10">
    <property type="entry name" value="Zinc/RING finger domain, C3HC4 (zinc finger)"/>
    <property type="match status" value="1"/>
</dbReference>
<evidence type="ECO:0000256" key="8">
    <source>
        <dbReference type="ARBA" id="ARBA00023254"/>
    </source>
</evidence>
<dbReference type="OMA" id="NNTRIDC"/>
<evidence type="ECO:0000256" key="4">
    <source>
        <dbReference type="ARBA" id="ARBA00022723"/>
    </source>
</evidence>
<evidence type="ECO:0000256" key="1">
    <source>
        <dbReference type="ARBA" id="ARBA00004123"/>
    </source>
</evidence>
<dbReference type="VEuPathDB" id="MicrosporidiaDB:NBO_459g0003"/>
<keyword evidence="4" id="KW-0479">Metal-binding</keyword>